<sequence>MACIKEITKDSGLYKSLLSFLPEDTVESLIRSVNSTAFEERFGKVIETRKGEPTVTSILNISKEAREKADLNKLVPILEREWGLRDDSGKVSFQSTDKLNTMKNLIDSAPIGRLVSLEVSETNPDDTGVVFNQGSFVQRDGPSTEAPTLLSSLRALLEGAGIPKIAISSLINRFNMEGSTDDPLAIAEGLKLFLQGKGDITDRYVDFVVSALEGTPGITRLTDYITEKGLAQRILGESFANYQQLYRSDESKIARRAASFLLKNLMEGKDYSNSSIGVYELNALNRLTSLTKNNWESMKRNISMEQLNTAINTARGVSNEAKETMDAPTETTVEAPKVAKTRIEIIADRELASLKKAYKTEAIRLRQFGQNNKEFSTAQKKFLNNLANRMKRGQYKAGIYEFIKRADQDSSALEKRIATLESKGLKERMTQLRNIDSYLSSYVPTINDIINSTDANSSEFQEVYSPQVMALLKETRARLEGVTRKYNVLSVNTFLEFLKAEFGQDFIEIKTGARKGKYYFSDLIDNMGPDVGWADLWLNAMASSPDLIGKVLDQAFQRTEYEVYDEVVNTLRSDLQSKAEDLFEAQGNRDTSWMYEKDENGIPTGYYIRNIDYAKFDREAYRKVEEFEKKYQDPADVKKALKAWRKENTDLINGVETPKASLYSNTTYNKLTKEQRTFYDAFMELKGKMDEMVGVSDRYKAIQVRKDFIERLTTGKLKDAPKEIKQSAKDALFRRVDDVGYSYKDVPVDFENNPIYSLPIYYVKSLENASDLSTDAYASMFAYASMAVRYKRMSDLVDTLEVGRSVLSRRTAYETSGGKILRSRLQGLKDESFFDPVLKTGEGQNAYRRFEAWMRDQVYQRGAVDAGTTMGVDNQKATNALLSLATIKSLGLNIMVGMASITSGLAFTRTESIAGEFFNMKDMAKADATYFKELMPHLAELTSAFKSNKLSLFLEKFDISQEGLRGLRGKEIERSPIARLFGMKTLMFFLGAGDHYLRARVAIAMANNTKLKDAKGNDISLWDALETKPIDPNRPNAGAQLVLKEGVTKADGSEFTTKDYFSLSRRYGRLIQRVVGNSNEGDRAMAKQYILGKLGMQFRNFMVPNWNARFQKSTYDVGLGAETEGYYRTAGRIVLNALKELREGRALSNMNLTDLERANLKRAAADFGQFALVVLAFNLLAHGWKDDENPWHKRMILYQLRRMQTELGAMLTPKEALNILRSPIAATSIIESTYNVATSILWPPDWFNEVESGRFEGKTKLGRNIAMSPISPFQTFYNTMNPEMLMRSLEN</sequence>
<proteinExistence type="predicted"/>
<protein>
    <submittedName>
        <fullName evidence="1">Putative RNA-polymerase subunit</fullName>
    </submittedName>
</protein>
<name>A0A7M1RYB2_9CAUD</name>
<dbReference type="KEGG" id="vg:65129675"/>
<keyword evidence="2" id="KW-1185">Reference proteome</keyword>
<dbReference type="GeneID" id="65129675"/>
<dbReference type="Proteomes" id="UP000594132">
    <property type="component" value="Segment"/>
</dbReference>
<evidence type="ECO:0000313" key="2">
    <source>
        <dbReference type="Proteomes" id="UP000594132"/>
    </source>
</evidence>
<reference evidence="1 2" key="1">
    <citation type="submission" date="2020-07" db="EMBL/GenBank/DDBJ databases">
        <title>Taxonomic proposal: Crassvirales, a new order of highly abundant and diverse bacterial viruses.</title>
        <authorList>
            <person name="Shkoporov A.N."/>
            <person name="Stockdale S.R."/>
            <person name="Guerin E."/>
            <person name="Ross R.P."/>
            <person name="Hill C."/>
        </authorList>
    </citation>
    <scope>NUCLEOTIDE SEQUENCE [LARGE SCALE GENOMIC DNA]</scope>
</reference>
<evidence type="ECO:0000313" key="1">
    <source>
        <dbReference type="EMBL" id="QOR59154.1"/>
    </source>
</evidence>
<dbReference type="EMBL" id="MT774387">
    <property type="protein sequence ID" value="QOR59154.1"/>
    <property type="molecule type" value="Genomic_DNA"/>
</dbReference>
<dbReference type="RefSeq" id="YP_010111312.1">
    <property type="nucleotide sequence ID" value="NC_055880.1"/>
</dbReference>
<organism evidence="1 2">
    <name type="scientific">uncultured phage cr111_1</name>
    <dbReference type="NCBI Taxonomy" id="2772071"/>
    <lineage>
        <taxon>Viruses</taxon>
        <taxon>Duplodnaviria</taxon>
        <taxon>Heunggongvirae</taxon>
        <taxon>Uroviricota</taxon>
        <taxon>Caudoviricetes</taxon>
        <taxon>Crassvirales</taxon>
        <taxon>Steigviridae</taxon>
        <taxon>Asinivirinae</taxon>
        <taxon>Lahndsivirus</taxon>
        <taxon>Lahndsivirus rarus</taxon>
    </lineage>
</organism>
<accession>A0A7M1RYB2</accession>